<protein>
    <submittedName>
        <fullName evidence="1">Uncharacterized protein</fullName>
    </submittedName>
</protein>
<accession>A0A4V1L266</accession>
<dbReference type="EMBL" id="LBJQ01000074">
    <property type="protein sequence ID" value="RXH28626.1"/>
    <property type="molecule type" value="Genomic_DNA"/>
</dbReference>
<organism evidence="1 2">
    <name type="scientific">Bradyrhizobium nanningense</name>
    <dbReference type="NCBI Taxonomy" id="1325118"/>
    <lineage>
        <taxon>Bacteria</taxon>
        <taxon>Pseudomonadati</taxon>
        <taxon>Pseudomonadota</taxon>
        <taxon>Alphaproteobacteria</taxon>
        <taxon>Hyphomicrobiales</taxon>
        <taxon>Nitrobacteraceae</taxon>
        <taxon>Bradyrhizobium</taxon>
    </lineage>
</organism>
<evidence type="ECO:0000313" key="1">
    <source>
        <dbReference type="EMBL" id="RXH28626.1"/>
    </source>
</evidence>
<keyword evidence="2" id="KW-1185">Reference proteome</keyword>
<dbReference type="AlphaFoldDB" id="A0A4V1L266"/>
<dbReference type="Proteomes" id="UP000289546">
    <property type="component" value="Unassembled WGS sequence"/>
</dbReference>
<gene>
    <name evidence="1" type="ORF">XH99_14460</name>
</gene>
<evidence type="ECO:0000313" key="2">
    <source>
        <dbReference type="Proteomes" id="UP000289546"/>
    </source>
</evidence>
<proteinExistence type="predicted"/>
<comment type="caution">
    <text evidence="1">The sequence shown here is derived from an EMBL/GenBank/DDBJ whole genome shotgun (WGS) entry which is preliminary data.</text>
</comment>
<name>A0A4V1L266_9BRAD</name>
<sequence length="535" mass="60439">MPLSTEQMREFAVLQGLTDPDALLTDIRERDAQQFAERPQDLIELCADWREHHRIRSHREQVESNIATKLKPRKKESAELSQEQAIEGASRLALAALLTRKLTLRHSADGDSIHASEAALDVSKILLDWSADAQSVLLERTLLGFASYGRVRFHHRSVLEFLAAKRLDTLLARGVPIKSVKRLLFVETAQGARTVRPSMRPVAAWLAVWHQTIFDEILKLDPATILNHGDPQSLGPGQRIRALEAYVARYGQGGWRGLSTPEIQVHRFACPELAASVRLLWQGGIENPEVRTLLLRLIAVGKLTECADIARAVANDAGEDIRERTLAIEAMVQIKDEQLGALVASIEAEPDRWPDVMARRAVIELFPRHVSVEQLSNILSRVQEHPRSIGELSHRLPHESESALLTPEYLDELRQALSALVIDGMTWDRNKFPHLRTRRYHLVPALSAACRRQETANIRSDAWIASSLLAVRLSKEEYSTERDALASLRRALNELPPGARERAFWEESRFVASVHKINSAWERLFDLSPWRHSTD</sequence>
<reference evidence="1 2" key="1">
    <citation type="submission" date="2015-04" db="EMBL/GenBank/DDBJ databases">
        <title>Comparative genomics of rhizobia nodulating Arachis hypogaea in China.</title>
        <authorList>
            <person name="Li Y."/>
        </authorList>
    </citation>
    <scope>NUCLEOTIDE SEQUENCE [LARGE SCALE GENOMIC DNA]</scope>
    <source>
        <strain evidence="1 2">CCBAU 51757</strain>
    </source>
</reference>